<reference evidence="2" key="1">
    <citation type="journal article" date="2013" name="Genome Announc.">
        <title>Draft Genome Sequence of Agarivorans albus Strain MKT 106T, an Agarolytic Marine Bacterium.</title>
        <authorList>
            <person name="Yasuike M."/>
            <person name="Nakamura Y."/>
            <person name="Kai W."/>
            <person name="Fujiwara A."/>
            <person name="Fukui Y."/>
            <person name="Satomi M."/>
            <person name="Sano M."/>
        </authorList>
    </citation>
    <scope>NUCLEOTIDE SEQUENCE [LARGE SCALE GENOMIC DNA]</scope>
</reference>
<sequence length="255" mass="29195">MTSHQRPIVLVRGLIREKRHWGRFRELLQQAFPERTIVSFNVPGNGHLYRLKSADSVCQMRQSLRIQLRLQNVDIDCVDIVAISLGGMLAVDWANKFSHEVNSLVLINSSNAAFSPFYSRLNWRIYPSLLSAIFTQTTVSRQRKIMALTTNFPQQHQQVLCSWVSWAMQYPVSLENAYLQLKAAAAFKAPNKPKQAMLILNSRRDKLVDCSCSELLAKRWQADLKQHPTAGHDLPLDAPLWTVKQIQQWLNALSC</sequence>
<dbReference type="InterPro" id="IPR000073">
    <property type="entry name" value="AB_hydrolase_1"/>
</dbReference>
<keyword evidence="3" id="KW-1185">Reference proteome</keyword>
<dbReference type="EC" id="2.3.1.12" evidence="2"/>
<dbReference type="GO" id="GO:0016787">
    <property type="term" value="F:hydrolase activity"/>
    <property type="evidence" value="ECO:0007669"/>
    <property type="project" value="UniProtKB-KW"/>
</dbReference>
<dbReference type="Pfam" id="PF00561">
    <property type="entry name" value="Abhydrolase_1"/>
    <property type="match status" value="1"/>
</dbReference>
<dbReference type="RefSeq" id="WP_016403026.1">
    <property type="nucleotide sequence ID" value="NZ_BARX01000025.1"/>
</dbReference>
<dbReference type="EMBL" id="BARX01000025">
    <property type="protein sequence ID" value="GAD03259.1"/>
    <property type="molecule type" value="Genomic_DNA"/>
</dbReference>
<dbReference type="Proteomes" id="UP000014461">
    <property type="component" value="Unassembled WGS sequence"/>
</dbReference>
<dbReference type="OrthoDB" id="5290302at2"/>
<dbReference type="STRING" id="1331007.AALB_3339"/>
<gene>
    <name evidence="2" type="ORF">AALB_3339</name>
</gene>
<keyword evidence="2" id="KW-0808">Transferase</keyword>
<protein>
    <submittedName>
        <fullName evidence="2">Putative hydrolase</fullName>
        <ecNumber evidence="2">2.3.1.12</ecNumber>
    </submittedName>
</protein>
<name>R9PPI8_AGAAL</name>
<evidence type="ECO:0000313" key="2">
    <source>
        <dbReference type="EMBL" id="GAD03259.1"/>
    </source>
</evidence>
<dbReference type="PANTHER" id="PTHR43689">
    <property type="entry name" value="HYDROLASE"/>
    <property type="match status" value="1"/>
</dbReference>
<dbReference type="Gene3D" id="3.40.50.1820">
    <property type="entry name" value="alpha/beta hydrolase"/>
    <property type="match status" value="1"/>
</dbReference>
<keyword evidence="2" id="KW-0378">Hydrolase</keyword>
<dbReference type="GO" id="GO:0004742">
    <property type="term" value="F:dihydrolipoyllysine-residue acetyltransferase activity"/>
    <property type="evidence" value="ECO:0007669"/>
    <property type="project" value="UniProtKB-EC"/>
</dbReference>
<comment type="caution">
    <text evidence="2">The sequence shown here is derived from an EMBL/GenBank/DDBJ whole genome shotgun (WGS) entry which is preliminary data.</text>
</comment>
<organism evidence="2 3">
    <name type="scientific">Agarivorans albus MKT 106</name>
    <dbReference type="NCBI Taxonomy" id="1331007"/>
    <lineage>
        <taxon>Bacteria</taxon>
        <taxon>Pseudomonadati</taxon>
        <taxon>Pseudomonadota</taxon>
        <taxon>Gammaproteobacteria</taxon>
        <taxon>Alteromonadales</taxon>
        <taxon>Alteromonadaceae</taxon>
        <taxon>Agarivorans</taxon>
    </lineage>
</organism>
<feature type="domain" description="AB hydrolase-1" evidence="1">
    <location>
        <begin position="7"/>
        <end position="238"/>
    </location>
</feature>
<dbReference type="AlphaFoldDB" id="R9PPI8"/>
<evidence type="ECO:0000259" key="1">
    <source>
        <dbReference type="Pfam" id="PF00561"/>
    </source>
</evidence>
<keyword evidence="2" id="KW-0012">Acyltransferase</keyword>
<proteinExistence type="predicted"/>
<dbReference type="SUPFAM" id="SSF53474">
    <property type="entry name" value="alpha/beta-Hydrolases"/>
    <property type="match status" value="1"/>
</dbReference>
<dbReference type="PANTHER" id="PTHR43689:SF8">
    <property type="entry name" value="ALPHA_BETA-HYDROLASES SUPERFAMILY PROTEIN"/>
    <property type="match status" value="1"/>
</dbReference>
<evidence type="ECO:0000313" key="3">
    <source>
        <dbReference type="Proteomes" id="UP000014461"/>
    </source>
</evidence>
<accession>R9PPI8</accession>
<dbReference type="InterPro" id="IPR029058">
    <property type="entry name" value="AB_hydrolase_fold"/>
</dbReference>